<comment type="similarity">
    <text evidence="2">Belongs to the cation diffusion facilitator (CDF) transporter (TC 2.A.4) family. SLC30A subfamily.</text>
</comment>
<dbReference type="Gene3D" id="3.30.70.1350">
    <property type="entry name" value="Cation efflux protein, cytoplasmic domain"/>
    <property type="match status" value="1"/>
</dbReference>
<comment type="subcellular location">
    <subcellularLocation>
        <location evidence="1">Membrane</location>
        <topology evidence="1">Multi-pass membrane protein</topology>
    </subcellularLocation>
</comment>
<dbReference type="FunFam" id="1.20.1510.10:FF:000005">
    <property type="entry name" value="Putative Cation diffusion facilitator 1"/>
    <property type="match status" value="1"/>
</dbReference>
<dbReference type="Proteomes" id="UP001196413">
    <property type="component" value="Unassembled WGS sequence"/>
</dbReference>
<protein>
    <recommendedName>
        <fullName evidence="13">Cation efflux protein cytoplasmic domain-containing protein</fullName>
    </recommendedName>
</protein>
<evidence type="ECO:0000256" key="8">
    <source>
        <dbReference type="SAM" id="Phobius"/>
    </source>
</evidence>
<feature type="domain" description="Cation efflux protein cytoplasmic" evidence="10">
    <location>
        <begin position="273"/>
        <end position="348"/>
    </location>
</feature>
<dbReference type="GO" id="GO:0016020">
    <property type="term" value="C:membrane"/>
    <property type="evidence" value="ECO:0007669"/>
    <property type="project" value="UniProtKB-SubCell"/>
</dbReference>
<evidence type="ECO:0000256" key="7">
    <source>
        <dbReference type="SAM" id="MobiDB-lite"/>
    </source>
</evidence>
<comment type="caution">
    <text evidence="11">The sequence shown here is derived from an EMBL/GenBank/DDBJ whole genome shotgun (WGS) entry which is preliminary data.</text>
</comment>
<keyword evidence="5 8" id="KW-1133">Transmembrane helix</keyword>
<dbReference type="InterPro" id="IPR027470">
    <property type="entry name" value="Cation_efflux_CTD"/>
</dbReference>
<evidence type="ECO:0000256" key="3">
    <source>
        <dbReference type="ARBA" id="ARBA00022448"/>
    </source>
</evidence>
<keyword evidence="4 8" id="KW-0812">Transmembrane</keyword>
<dbReference type="AlphaFoldDB" id="A0AAD5WI44"/>
<dbReference type="PANTHER" id="PTHR43840:SF6">
    <property type="entry name" value="CATION EFFLUX PROTEIN CYTOPLASMIC DOMAIN-CONTAINING PROTEIN"/>
    <property type="match status" value="1"/>
</dbReference>
<dbReference type="Pfam" id="PF01545">
    <property type="entry name" value="Cation_efflux"/>
    <property type="match status" value="1"/>
</dbReference>
<feature type="transmembrane region" description="Helical" evidence="8">
    <location>
        <begin position="77"/>
        <end position="98"/>
    </location>
</feature>
<proteinExistence type="inferred from homology"/>
<reference evidence="11" key="1">
    <citation type="submission" date="2021-06" db="EMBL/GenBank/DDBJ databases">
        <title>Parelaphostrongylus tenuis whole genome reference sequence.</title>
        <authorList>
            <person name="Garwood T.J."/>
            <person name="Larsen P.A."/>
            <person name="Fountain-Jones N.M."/>
            <person name="Garbe J.R."/>
            <person name="Macchietto M.G."/>
            <person name="Kania S.A."/>
            <person name="Gerhold R.W."/>
            <person name="Richards J.E."/>
            <person name="Wolf T.M."/>
        </authorList>
    </citation>
    <scope>NUCLEOTIDE SEQUENCE</scope>
    <source>
        <strain evidence="11">MNPRO001-30</strain>
        <tissue evidence="11">Meninges</tissue>
    </source>
</reference>
<evidence type="ECO:0000313" key="12">
    <source>
        <dbReference type="Proteomes" id="UP001196413"/>
    </source>
</evidence>
<evidence type="ECO:0000256" key="5">
    <source>
        <dbReference type="ARBA" id="ARBA00022989"/>
    </source>
</evidence>
<evidence type="ECO:0000256" key="6">
    <source>
        <dbReference type="ARBA" id="ARBA00023136"/>
    </source>
</evidence>
<evidence type="ECO:0000259" key="10">
    <source>
        <dbReference type="Pfam" id="PF16916"/>
    </source>
</evidence>
<evidence type="ECO:0000256" key="4">
    <source>
        <dbReference type="ARBA" id="ARBA00022692"/>
    </source>
</evidence>
<name>A0AAD5WI44_PARTN</name>
<evidence type="ECO:0000256" key="2">
    <source>
        <dbReference type="ARBA" id="ARBA00008873"/>
    </source>
</evidence>
<feature type="domain" description="Cation efflux protein transmembrane" evidence="9">
    <location>
        <begin position="79"/>
        <end position="267"/>
    </location>
</feature>
<dbReference type="Pfam" id="PF16916">
    <property type="entry name" value="ZT_dimer"/>
    <property type="match status" value="1"/>
</dbReference>
<dbReference type="SUPFAM" id="SSF161111">
    <property type="entry name" value="Cation efflux protein transmembrane domain-like"/>
    <property type="match status" value="1"/>
</dbReference>
<dbReference type="InterPro" id="IPR036837">
    <property type="entry name" value="Cation_efflux_CTD_sf"/>
</dbReference>
<keyword evidence="6 8" id="KW-0472">Membrane</keyword>
<dbReference type="NCBIfam" id="TIGR01297">
    <property type="entry name" value="CDF"/>
    <property type="match status" value="1"/>
</dbReference>
<evidence type="ECO:0000313" key="11">
    <source>
        <dbReference type="EMBL" id="KAJ1370761.1"/>
    </source>
</evidence>
<dbReference type="InterPro" id="IPR027469">
    <property type="entry name" value="Cation_efflux_TMD_sf"/>
</dbReference>
<keyword evidence="12" id="KW-1185">Reference proteome</keyword>
<dbReference type="GO" id="GO:0008324">
    <property type="term" value="F:monoatomic cation transmembrane transporter activity"/>
    <property type="evidence" value="ECO:0007669"/>
    <property type="project" value="InterPro"/>
</dbReference>
<dbReference type="SUPFAM" id="SSF160240">
    <property type="entry name" value="Cation efflux protein cytoplasmic domain-like"/>
    <property type="match status" value="1"/>
</dbReference>
<evidence type="ECO:0008006" key="13">
    <source>
        <dbReference type="Google" id="ProtNLM"/>
    </source>
</evidence>
<accession>A0AAD5WI44</accession>
<evidence type="ECO:0000256" key="1">
    <source>
        <dbReference type="ARBA" id="ARBA00004141"/>
    </source>
</evidence>
<dbReference type="PANTHER" id="PTHR43840">
    <property type="entry name" value="MITOCHONDRIAL METAL TRANSPORTER 1-RELATED"/>
    <property type="match status" value="1"/>
</dbReference>
<dbReference type="InterPro" id="IPR050291">
    <property type="entry name" value="CDF_Transporter"/>
</dbReference>
<sequence length="354" mass="39946">MLTRRRGNPTRETSDAASHQENLQNGILSKTSALKKKWKNEYYEQQRRLLELYEKDSRMLESYELSDSDDEKESNLFLHYSLALNIFSIIGNLVASILSGSLSIMSTFVDSSMDLLCSAVMNVCLRLIGQADSFNYPRGKERLESIGVLICAILMAFANIGMAMEALNDIADDTRKPVVTSTTTGIIAVQTVLKGLLSWVCYQKGTPSSIVVAMDLRNDVATRVSAVVFAYVGDHYWRLADPIGSIIICTTIAISWFCHVLENIPPLVGHRVEQEQLSRIMKVVIDHDPRIRCLDHLMVYHMGAKAFVELHIVMDERLPLKVTHDVSHSLEKKLQRLEFVERAFVHCDYTCDGD</sequence>
<evidence type="ECO:0000259" key="9">
    <source>
        <dbReference type="Pfam" id="PF01545"/>
    </source>
</evidence>
<dbReference type="InterPro" id="IPR058533">
    <property type="entry name" value="Cation_efflux_TM"/>
</dbReference>
<feature type="region of interest" description="Disordered" evidence="7">
    <location>
        <begin position="1"/>
        <end position="20"/>
    </location>
</feature>
<dbReference type="Gene3D" id="1.20.1510.10">
    <property type="entry name" value="Cation efflux protein transmembrane domain"/>
    <property type="match status" value="1"/>
</dbReference>
<keyword evidence="3" id="KW-0813">Transport</keyword>
<dbReference type="InterPro" id="IPR002524">
    <property type="entry name" value="Cation_efflux"/>
</dbReference>
<dbReference type="EMBL" id="JAHQIW010006854">
    <property type="protein sequence ID" value="KAJ1370761.1"/>
    <property type="molecule type" value="Genomic_DNA"/>
</dbReference>
<feature type="transmembrane region" description="Helical" evidence="8">
    <location>
        <begin position="146"/>
        <end position="167"/>
    </location>
</feature>
<gene>
    <name evidence="11" type="ORF">KIN20_032567</name>
</gene>
<organism evidence="11 12">
    <name type="scientific">Parelaphostrongylus tenuis</name>
    <name type="common">Meningeal worm</name>
    <dbReference type="NCBI Taxonomy" id="148309"/>
    <lineage>
        <taxon>Eukaryota</taxon>
        <taxon>Metazoa</taxon>
        <taxon>Ecdysozoa</taxon>
        <taxon>Nematoda</taxon>
        <taxon>Chromadorea</taxon>
        <taxon>Rhabditida</taxon>
        <taxon>Rhabditina</taxon>
        <taxon>Rhabditomorpha</taxon>
        <taxon>Strongyloidea</taxon>
        <taxon>Metastrongylidae</taxon>
        <taxon>Parelaphostrongylus</taxon>
    </lineage>
</organism>